<accession>A0A6S7FVJ7</accession>
<keyword evidence="2" id="KW-1185">Reference proteome</keyword>
<sequence length="154" mass="16882">MKTGIPQGSGLGPLLFLIYINDLPKFLNAGTKPDMFADDTQIATSSDDIKVITETLNRDLNNVANWLSANKLTLNNSKNEYMIIGSKKRLSQVTADPAISVGNLAIKRIEMTKSLGLMIDESLDWTTQVEHISKRSLQALLFSDDSGIQSNSIP</sequence>
<evidence type="ECO:0000313" key="2">
    <source>
        <dbReference type="Proteomes" id="UP001152795"/>
    </source>
</evidence>
<dbReference type="PANTHER" id="PTHR33332">
    <property type="entry name" value="REVERSE TRANSCRIPTASE DOMAIN-CONTAINING PROTEIN"/>
    <property type="match status" value="1"/>
</dbReference>
<dbReference type="Proteomes" id="UP001152795">
    <property type="component" value="Unassembled WGS sequence"/>
</dbReference>
<dbReference type="Pfam" id="PF00078">
    <property type="entry name" value="RVT_1"/>
    <property type="match status" value="1"/>
</dbReference>
<dbReference type="InterPro" id="IPR000477">
    <property type="entry name" value="RT_dom"/>
</dbReference>
<gene>
    <name evidence="1" type="ORF">PACLA_8A078356</name>
</gene>
<reference evidence="1" key="1">
    <citation type="submission" date="2020-04" db="EMBL/GenBank/DDBJ databases">
        <authorList>
            <person name="Alioto T."/>
            <person name="Alioto T."/>
            <person name="Gomez Garrido J."/>
        </authorList>
    </citation>
    <scope>NUCLEOTIDE SEQUENCE</scope>
    <source>
        <strain evidence="1">A484AB</strain>
    </source>
</reference>
<protein>
    <submittedName>
        <fullName evidence="1">Uncharacterized protein</fullName>
    </submittedName>
</protein>
<name>A0A6S7FVJ7_PARCT</name>
<comment type="caution">
    <text evidence="1">The sequence shown here is derived from an EMBL/GenBank/DDBJ whole genome shotgun (WGS) entry which is preliminary data.</text>
</comment>
<dbReference type="PROSITE" id="PS50878">
    <property type="entry name" value="RT_POL"/>
    <property type="match status" value="1"/>
</dbReference>
<evidence type="ECO:0000313" key="1">
    <source>
        <dbReference type="EMBL" id="CAB3983495.1"/>
    </source>
</evidence>
<dbReference type="AlphaFoldDB" id="A0A6S7FVJ7"/>
<organism evidence="1 2">
    <name type="scientific">Paramuricea clavata</name>
    <name type="common">Red gorgonian</name>
    <name type="synonym">Violescent sea-whip</name>
    <dbReference type="NCBI Taxonomy" id="317549"/>
    <lineage>
        <taxon>Eukaryota</taxon>
        <taxon>Metazoa</taxon>
        <taxon>Cnidaria</taxon>
        <taxon>Anthozoa</taxon>
        <taxon>Octocorallia</taxon>
        <taxon>Malacalcyonacea</taxon>
        <taxon>Plexauridae</taxon>
        <taxon>Paramuricea</taxon>
    </lineage>
</organism>
<proteinExistence type="predicted"/>
<dbReference type="OrthoDB" id="414730at2759"/>
<dbReference type="EMBL" id="CACRXK020000621">
    <property type="protein sequence ID" value="CAB3983495.1"/>
    <property type="molecule type" value="Genomic_DNA"/>
</dbReference>